<feature type="signal peptide" evidence="2">
    <location>
        <begin position="1"/>
        <end position="35"/>
    </location>
</feature>
<name>A0A507C900_9FUNG</name>
<dbReference type="AlphaFoldDB" id="A0A507C900"/>
<dbReference type="RefSeq" id="XP_031024827.1">
    <property type="nucleotide sequence ID" value="XM_031169134.1"/>
</dbReference>
<sequence length="535" mass="60542">MRLAARQVLRTLHHCRLTQLFLLLALPDLPLFTNAYKHAERREHPAIISKDRPFGYAQLLADVAKLRDIISTKDLKEARVAFLFPHGYEWTVAHWAIWASGATAVPLAPMHPPPESEYYITDSESEVVVVHTSLKDKLAPMKLGPNVRIIEVGDLKSQDYKTFEREEVEFWPIDFKRMSMINYTSGTTGKPKGVIHTHNSIAAWTQTLVDAWKWSNKDKALHVLPLHHLHGQINAYYCGLLQGASIEFTKFDAQKVWDRWMDPRRDLTLFMGVPTMFTRMEALYKTWTPEKQQAATESCKQFRLLVSGSAALPDVLYHEWERISGHQILERYGMTEIGAAGNPVEGARVPGTVGVMLKGVEIKLIDEATGENVTDKTNTPGMAFLRGPMMFSGYWKRPDATAEVMFDGWYRSGDVLIRSDQHGYFKVLGRASVDIIKSGGYKISALEIEREILDHPSVLHCAVMGVADKEWGERVGCVVVFRDNADCTLEALREFLRPKLAPYKLPSLLKVLKGDLPRNSIGKINKKTLVEIFNT</sequence>
<dbReference type="OrthoDB" id="2962993at2759"/>
<dbReference type="PROSITE" id="PS00455">
    <property type="entry name" value="AMP_BINDING"/>
    <property type="match status" value="1"/>
</dbReference>
<dbReference type="Gene3D" id="3.40.50.12780">
    <property type="entry name" value="N-terminal domain of ligase-like"/>
    <property type="match status" value="1"/>
</dbReference>
<dbReference type="PANTHER" id="PTHR43201">
    <property type="entry name" value="ACYL-COA SYNTHETASE"/>
    <property type="match status" value="1"/>
</dbReference>
<proteinExistence type="inferred from homology"/>
<comment type="similarity">
    <text evidence="1">Belongs to the ATP-dependent AMP-binding enzyme family.</text>
</comment>
<dbReference type="STRING" id="1806994.A0A507C900"/>
<evidence type="ECO:0000259" key="4">
    <source>
        <dbReference type="Pfam" id="PF13193"/>
    </source>
</evidence>
<organism evidence="5 6">
    <name type="scientific">Synchytrium microbalum</name>
    <dbReference type="NCBI Taxonomy" id="1806994"/>
    <lineage>
        <taxon>Eukaryota</taxon>
        <taxon>Fungi</taxon>
        <taxon>Fungi incertae sedis</taxon>
        <taxon>Chytridiomycota</taxon>
        <taxon>Chytridiomycota incertae sedis</taxon>
        <taxon>Chytridiomycetes</taxon>
        <taxon>Synchytriales</taxon>
        <taxon>Synchytriaceae</taxon>
        <taxon>Synchytrium</taxon>
    </lineage>
</organism>
<evidence type="ECO:0000256" key="1">
    <source>
        <dbReference type="ARBA" id="ARBA00006432"/>
    </source>
</evidence>
<dbReference type="Pfam" id="PF13193">
    <property type="entry name" value="AMP-binding_C"/>
    <property type="match status" value="1"/>
</dbReference>
<dbReference type="Gene3D" id="3.30.300.30">
    <property type="match status" value="1"/>
</dbReference>
<evidence type="ECO:0000259" key="3">
    <source>
        <dbReference type="Pfam" id="PF00501"/>
    </source>
</evidence>
<keyword evidence="2" id="KW-0732">Signal</keyword>
<dbReference type="InterPro" id="IPR042099">
    <property type="entry name" value="ANL_N_sf"/>
</dbReference>
<gene>
    <name evidence="5" type="ORF">SmJEL517_g03206</name>
</gene>
<accession>A0A507C900</accession>
<keyword evidence="6" id="KW-1185">Reference proteome</keyword>
<dbReference type="SUPFAM" id="SSF56801">
    <property type="entry name" value="Acetyl-CoA synthetase-like"/>
    <property type="match status" value="1"/>
</dbReference>
<dbReference type="GO" id="GO:0031956">
    <property type="term" value="F:medium-chain fatty acid-CoA ligase activity"/>
    <property type="evidence" value="ECO:0007669"/>
    <property type="project" value="TreeGrafter"/>
</dbReference>
<feature type="domain" description="AMP-binding enzyme C-terminal" evidence="4">
    <location>
        <begin position="447"/>
        <end position="523"/>
    </location>
</feature>
<dbReference type="Pfam" id="PF00501">
    <property type="entry name" value="AMP-binding"/>
    <property type="match status" value="1"/>
</dbReference>
<protein>
    <submittedName>
        <fullName evidence="5">Uncharacterized protein</fullName>
    </submittedName>
</protein>
<dbReference type="CDD" id="cd05941">
    <property type="entry name" value="MCS"/>
    <property type="match status" value="1"/>
</dbReference>
<feature type="domain" description="AMP-dependent synthetase/ligase" evidence="3">
    <location>
        <begin position="39"/>
        <end position="395"/>
    </location>
</feature>
<evidence type="ECO:0000313" key="5">
    <source>
        <dbReference type="EMBL" id="TPX33985.1"/>
    </source>
</evidence>
<dbReference type="InterPro" id="IPR045851">
    <property type="entry name" value="AMP-bd_C_sf"/>
</dbReference>
<dbReference type="EMBL" id="QEAO01000016">
    <property type="protein sequence ID" value="TPX33985.1"/>
    <property type="molecule type" value="Genomic_DNA"/>
</dbReference>
<evidence type="ECO:0000313" key="6">
    <source>
        <dbReference type="Proteomes" id="UP000319731"/>
    </source>
</evidence>
<dbReference type="InterPro" id="IPR025110">
    <property type="entry name" value="AMP-bd_C"/>
</dbReference>
<evidence type="ECO:0000256" key="2">
    <source>
        <dbReference type="SAM" id="SignalP"/>
    </source>
</evidence>
<dbReference type="InterPro" id="IPR020845">
    <property type="entry name" value="AMP-binding_CS"/>
</dbReference>
<dbReference type="GO" id="GO:0006631">
    <property type="term" value="P:fatty acid metabolic process"/>
    <property type="evidence" value="ECO:0007669"/>
    <property type="project" value="TreeGrafter"/>
</dbReference>
<dbReference type="Proteomes" id="UP000319731">
    <property type="component" value="Unassembled WGS sequence"/>
</dbReference>
<reference evidence="5 6" key="1">
    <citation type="journal article" date="2019" name="Sci. Rep.">
        <title>Comparative genomics of chytrid fungi reveal insights into the obligate biotrophic and pathogenic lifestyle of Synchytrium endobioticum.</title>
        <authorList>
            <person name="van de Vossenberg B.T.L.H."/>
            <person name="Warris S."/>
            <person name="Nguyen H.D.T."/>
            <person name="van Gent-Pelzer M.P.E."/>
            <person name="Joly D.L."/>
            <person name="van de Geest H.C."/>
            <person name="Bonants P.J.M."/>
            <person name="Smith D.S."/>
            <person name="Levesque C.A."/>
            <person name="van der Lee T.A.J."/>
        </authorList>
    </citation>
    <scope>NUCLEOTIDE SEQUENCE [LARGE SCALE GENOMIC DNA]</scope>
    <source>
        <strain evidence="5 6">JEL517</strain>
    </source>
</reference>
<dbReference type="InterPro" id="IPR000873">
    <property type="entry name" value="AMP-dep_synth/lig_dom"/>
</dbReference>
<dbReference type="GeneID" id="42004431"/>
<comment type="caution">
    <text evidence="5">The sequence shown here is derived from an EMBL/GenBank/DDBJ whole genome shotgun (WGS) entry which is preliminary data.</text>
</comment>
<dbReference type="PANTHER" id="PTHR43201:SF8">
    <property type="entry name" value="ACYL-COA SYNTHETASE FAMILY MEMBER 3"/>
    <property type="match status" value="1"/>
</dbReference>
<feature type="chain" id="PRO_5021439067" evidence="2">
    <location>
        <begin position="36"/>
        <end position="535"/>
    </location>
</feature>